<evidence type="ECO:0000256" key="1">
    <source>
        <dbReference type="ARBA" id="ARBA00005015"/>
    </source>
</evidence>
<dbReference type="InterPro" id="IPR006203">
    <property type="entry name" value="GHMP_knse_ATP-bd_CS"/>
</dbReference>
<keyword evidence="6 13" id="KW-0808">Transferase</keyword>
<name>A0A5C8NJ82_9ACTN</name>
<dbReference type="InterPro" id="IPR020568">
    <property type="entry name" value="Ribosomal_Su5_D2-typ_SF"/>
</dbReference>
<dbReference type="PRINTS" id="PR00958">
    <property type="entry name" value="HOMSERKINASE"/>
</dbReference>
<evidence type="ECO:0000256" key="4">
    <source>
        <dbReference type="ARBA" id="ARBA00017858"/>
    </source>
</evidence>
<dbReference type="AlphaFoldDB" id="A0A5C8NJ82"/>
<dbReference type="SUPFAM" id="SSF55060">
    <property type="entry name" value="GHMP Kinase, C-terminal domain"/>
    <property type="match status" value="1"/>
</dbReference>
<dbReference type="HAMAP" id="MF_00384">
    <property type="entry name" value="Homoser_kinase"/>
    <property type="match status" value="1"/>
</dbReference>
<comment type="caution">
    <text evidence="15">The sequence shown here is derived from an EMBL/GenBank/DDBJ whole genome shotgun (WGS) entry which is preliminary data.</text>
</comment>
<dbReference type="PROSITE" id="PS00627">
    <property type="entry name" value="GHMP_KINASES_ATP"/>
    <property type="match status" value="1"/>
</dbReference>
<dbReference type="PANTHER" id="PTHR20861:SF1">
    <property type="entry name" value="HOMOSERINE KINASE"/>
    <property type="match status" value="1"/>
</dbReference>
<evidence type="ECO:0000256" key="3">
    <source>
        <dbReference type="ARBA" id="ARBA00012078"/>
    </source>
</evidence>
<dbReference type="EC" id="2.7.1.39" evidence="3 13"/>
<comment type="similarity">
    <text evidence="2 13">Belongs to the GHMP kinase family. Homoserine kinase subfamily.</text>
</comment>
<evidence type="ECO:0000259" key="14">
    <source>
        <dbReference type="Pfam" id="PF00288"/>
    </source>
</evidence>
<evidence type="ECO:0000256" key="9">
    <source>
        <dbReference type="ARBA" id="ARBA00022777"/>
    </source>
</evidence>
<evidence type="ECO:0000256" key="6">
    <source>
        <dbReference type="ARBA" id="ARBA00022679"/>
    </source>
</evidence>
<evidence type="ECO:0000313" key="15">
    <source>
        <dbReference type="EMBL" id="TXL61282.1"/>
    </source>
</evidence>
<keyword evidence="9 13" id="KW-0418">Kinase</keyword>
<keyword evidence="16" id="KW-1185">Reference proteome</keyword>
<dbReference type="GO" id="GO:0005737">
    <property type="term" value="C:cytoplasm"/>
    <property type="evidence" value="ECO:0007669"/>
    <property type="project" value="UniProtKB-SubCell"/>
</dbReference>
<dbReference type="GO" id="GO:0005524">
    <property type="term" value="F:ATP binding"/>
    <property type="evidence" value="ECO:0007669"/>
    <property type="project" value="UniProtKB-UniRule"/>
</dbReference>
<dbReference type="Gene3D" id="3.30.230.10">
    <property type="match status" value="1"/>
</dbReference>
<dbReference type="GO" id="GO:0004413">
    <property type="term" value="F:homoserine kinase activity"/>
    <property type="evidence" value="ECO:0007669"/>
    <property type="project" value="UniProtKB-UniRule"/>
</dbReference>
<evidence type="ECO:0000256" key="7">
    <source>
        <dbReference type="ARBA" id="ARBA00022697"/>
    </source>
</evidence>
<dbReference type="GO" id="GO:0009088">
    <property type="term" value="P:threonine biosynthetic process"/>
    <property type="evidence" value="ECO:0007669"/>
    <property type="project" value="UniProtKB-UniRule"/>
</dbReference>
<dbReference type="UniPathway" id="UPA00050">
    <property type="reaction ID" value="UER00064"/>
</dbReference>
<comment type="subcellular location">
    <subcellularLocation>
        <location evidence="13">Cytoplasm</location>
    </subcellularLocation>
</comment>
<gene>
    <name evidence="13" type="primary">thrB</name>
    <name evidence="15" type="ORF">FHP06_07565</name>
</gene>
<organism evidence="15 16">
    <name type="scientific">Aeromicrobium terrae</name>
    <dbReference type="NCBI Taxonomy" id="2498846"/>
    <lineage>
        <taxon>Bacteria</taxon>
        <taxon>Bacillati</taxon>
        <taxon>Actinomycetota</taxon>
        <taxon>Actinomycetes</taxon>
        <taxon>Propionibacteriales</taxon>
        <taxon>Nocardioidaceae</taxon>
        <taxon>Aeromicrobium</taxon>
    </lineage>
</organism>
<keyword evidence="5 13" id="KW-0028">Amino-acid biosynthesis</keyword>
<keyword evidence="10 13" id="KW-0067">ATP-binding</keyword>
<dbReference type="Gene3D" id="3.30.70.890">
    <property type="entry name" value="GHMP kinase, C-terminal domain"/>
    <property type="match status" value="1"/>
</dbReference>
<dbReference type="RefSeq" id="WP_147685429.1">
    <property type="nucleotide sequence ID" value="NZ_VDUX01000003.1"/>
</dbReference>
<dbReference type="OrthoDB" id="9769912at2"/>
<dbReference type="EMBL" id="VDUX01000003">
    <property type="protein sequence ID" value="TXL61282.1"/>
    <property type="molecule type" value="Genomic_DNA"/>
</dbReference>
<dbReference type="Pfam" id="PF00288">
    <property type="entry name" value="GHMP_kinases_N"/>
    <property type="match status" value="1"/>
</dbReference>
<dbReference type="NCBIfam" id="TIGR00191">
    <property type="entry name" value="thrB"/>
    <property type="match status" value="1"/>
</dbReference>
<dbReference type="Proteomes" id="UP000321571">
    <property type="component" value="Unassembled WGS sequence"/>
</dbReference>
<evidence type="ECO:0000256" key="13">
    <source>
        <dbReference type="HAMAP-Rule" id="MF_00384"/>
    </source>
</evidence>
<reference evidence="15 16" key="1">
    <citation type="submission" date="2019-06" db="EMBL/GenBank/DDBJ databases">
        <title>Aeromicrobium sp. nov., isolated from a maize field.</title>
        <authorList>
            <person name="Lin S.-Y."/>
            <person name="Tsai C.-F."/>
            <person name="Young C.-C."/>
        </authorList>
    </citation>
    <scope>NUCLEOTIDE SEQUENCE [LARGE SCALE GENOMIC DNA]</scope>
    <source>
        <strain evidence="15 16">CC-CFT486</strain>
    </source>
</reference>
<comment type="function">
    <text evidence="12 13">Catalyzes the ATP-dependent phosphorylation of L-homoserine to L-homoserine phosphate.</text>
</comment>
<evidence type="ECO:0000256" key="11">
    <source>
        <dbReference type="ARBA" id="ARBA00049375"/>
    </source>
</evidence>
<comment type="catalytic activity">
    <reaction evidence="11 13">
        <text>L-homoserine + ATP = O-phospho-L-homoserine + ADP + H(+)</text>
        <dbReference type="Rhea" id="RHEA:13985"/>
        <dbReference type="ChEBI" id="CHEBI:15378"/>
        <dbReference type="ChEBI" id="CHEBI:30616"/>
        <dbReference type="ChEBI" id="CHEBI:57476"/>
        <dbReference type="ChEBI" id="CHEBI:57590"/>
        <dbReference type="ChEBI" id="CHEBI:456216"/>
        <dbReference type="EC" id="2.7.1.39"/>
    </reaction>
</comment>
<evidence type="ECO:0000256" key="12">
    <source>
        <dbReference type="ARBA" id="ARBA00049954"/>
    </source>
</evidence>
<accession>A0A5C8NJ82</accession>
<evidence type="ECO:0000256" key="8">
    <source>
        <dbReference type="ARBA" id="ARBA00022741"/>
    </source>
</evidence>
<evidence type="ECO:0000313" key="16">
    <source>
        <dbReference type="Proteomes" id="UP000321571"/>
    </source>
</evidence>
<feature type="domain" description="GHMP kinase N-terminal" evidence="14">
    <location>
        <begin position="57"/>
        <end position="141"/>
    </location>
</feature>
<keyword evidence="7 13" id="KW-0791">Threonine biosynthesis</keyword>
<dbReference type="PIRSF" id="PIRSF000676">
    <property type="entry name" value="Homoser_kin"/>
    <property type="match status" value="1"/>
</dbReference>
<dbReference type="InterPro" id="IPR036554">
    <property type="entry name" value="GHMP_kinase_C_sf"/>
</dbReference>
<dbReference type="PANTHER" id="PTHR20861">
    <property type="entry name" value="HOMOSERINE/4-DIPHOSPHOCYTIDYL-2-C-METHYL-D-ERYTHRITOL KINASE"/>
    <property type="match status" value="1"/>
</dbReference>
<feature type="binding site" evidence="13">
    <location>
        <begin position="85"/>
        <end position="95"/>
    </location>
    <ligand>
        <name>ATP</name>
        <dbReference type="ChEBI" id="CHEBI:30616"/>
    </ligand>
</feature>
<proteinExistence type="inferred from homology"/>
<protein>
    <recommendedName>
        <fullName evidence="4 13">Homoserine kinase</fullName>
        <shortName evidence="13">HK</shortName>
        <shortName evidence="13">HSK</shortName>
        <ecNumber evidence="3 13">2.7.1.39</ecNumber>
    </recommendedName>
</protein>
<dbReference type="InterPro" id="IPR000870">
    <property type="entry name" value="Homoserine_kinase"/>
</dbReference>
<evidence type="ECO:0000256" key="10">
    <source>
        <dbReference type="ARBA" id="ARBA00022840"/>
    </source>
</evidence>
<evidence type="ECO:0000256" key="2">
    <source>
        <dbReference type="ARBA" id="ARBA00007370"/>
    </source>
</evidence>
<sequence>MKVAVPASSANLGPGFDALGLALDLHDQLTGEITDGGLEVVVEGEGADDVPRDESHLVVRAMRSTFDVLGEQPAGLRLTCRNAIPHARGLGSSSAAIVGGIVLARALVDGGSERLDDAAALQLAHELEGHPDNVAAALLGGLTIAWLDGDRAVAQRLDTSVPVTVLVPPEPVSTEVARDLLPADVPHADAAANAGRAALLVAALTGAPEHLLAATDDRLHQSYRASAMPDSYSLVRALRARNVPAVISGAGPTVLAFARGLEHVAPDGWELKELAVAARGAHVVEA</sequence>
<dbReference type="InterPro" id="IPR006204">
    <property type="entry name" value="GHMP_kinase_N_dom"/>
</dbReference>
<dbReference type="SUPFAM" id="SSF54211">
    <property type="entry name" value="Ribosomal protein S5 domain 2-like"/>
    <property type="match status" value="1"/>
</dbReference>
<comment type="pathway">
    <text evidence="1 13">Amino-acid biosynthesis; L-threonine biosynthesis; L-threonine from L-aspartate: step 4/5.</text>
</comment>
<evidence type="ECO:0000256" key="5">
    <source>
        <dbReference type="ARBA" id="ARBA00022605"/>
    </source>
</evidence>
<keyword evidence="8 13" id="KW-0547">Nucleotide-binding</keyword>
<dbReference type="InterPro" id="IPR014721">
    <property type="entry name" value="Ribsml_uS5_D2-typ_fold_subgr"/>
</dbReference>
<keyword evidence="13" id="KW-0963">Cytoplasm</keyword>